<dbReference type="InterPro" id="IPR036770">
    <property type="entry name" value="Ankyrin_rpt-contain_sf"/>
</dbReference>
<dbReference type="SMART" id="SM00220">
    <property type="entry name" value="S_TKc"/>
    <property type="match status" value="1"/>
</dbReference>
<reference evidence="2" key="2">
    <citation type="journal article" date="2023" name="IMA Fungus">
        <title>Comparative genomic study of the Penicillium genus elucidates a diverse pangenome and 15 lateral gene transfer events.</title>
        <authorList>
            <person name="Petersen C."/>
            <person name="Sorensen T."/>
            <person name="Nielsen M.R."/>
            <person name="Sondergaard T.E."/>
            <person name="Sorensen J.L."/>
            <person name="Fitzpatrick D.A."/>
            <person name="Frisvad J.C."/>
            <person name="Nielsen K.L."/>
        </authorList>
    </citation>
    <scope>NUCLEOTIDE SEQUENCE</scope>
    <source>
        <strain evidence="2">IBT 30761</strain>
    </source>
</reference>
<protein>
    <recommendedName>
        <fullName evidence="1">Protein kinase domain-containing protein</fullName>
    </recommendedName>
</protein>
<dbReference type="PANTHER" id="PTHR24347">
    <property type="entry name" value="SERINE/THREONINE-PROTEIN KINASE"/>
    <property type="match status" value="1"/>
</dbReference>
<evidence type="ECO:0000313" key="2">
    <source>
        <dbReference type="EMBL" id="KAJ5103417.1"/>
    </source>
</evidence>
<keyword evidence="3" id="KW-1185">Reference proteome</keyword>
<dbReference type="Pfam" id="PF00069">
    <property type="entry name" value="Pkinase"/>
    <property type="match status" value="1"/>
</dbReference>
<dbReference type="SUPFAM" id="SSF56112">
    <property type="entry name" value="Protein kinase-like (PK-like)"/>
    <property type="match status" value="1"/>
</dbReference>
<dbReference type="Gene3D" id="1.25.40.20">
    <property type="entry name" value="Ankyrin repeat-containing domain"/>
    <property type="match status" value="1"/>
</dbReference>
<dbReference type="Pfam" id="PF13637">
    <property type="entry name" value="Ank_4"/>
    <property type="match status" value="1"/>
</dbReference>
<proteinExistence type="predicted"/>
<sequence>MRVVKVVGKREMEKCKIDYRKELLALAKSSNPSYQQKDVLPQNIFVVQKSAAPCWMVKIGDFGTSKRAQAEIEFHTQARTFAYRAPEISGLYESDELISGYDQSVDMWSLGCVAYEIIAQVAPLPKPLTIMNFCNGRHSSQKRDQHKISSDGMDVLKLLIKADPKERLTAESALEAQWILRESSPVLLFRSAAGNGDLETVRLLKAGVNIDTVGSDSWAALNDAAYHGRLAVAKFLVQNEASFGFSMTWGMSLAVRPL</sequence>
<dbReference type="Proteomes" id="UP001149074">
    <property type="component" value="Unassembled WGS sequence"/>
</dbReference>
<accession>A0A9W9FNX7</accession>
<dbReference type="SUPFAM" id="SSF48403">
    <property type="entry name" value="Ankyrin repeat"/>
    <property type="match status" value="1"/>
</dbReference>
<gene>
    <name evidence="2" type="ORF">N7532_003946</name>
</gene>
<dbReference type="OrthoDB" id="4369773at2759"/>
<dbReference type="InterPro" id="IPR000719">
    <property type="entry name" value="Prot_kinase_dom"/>
</dbReference>
<dbReference type="EMBL" id="JAPQKI010000004">
    <property type="protein sequence ID" value="KAJ5103417.1"/>
    <property type="molecule type" value="Genomic_DNA"/>
</dbReference>
<feature type="domain" description="Protein kinase" evidence="1">
    <location>
        <begin position="1"/>
        <end position="179"/>
    </location>
</feature>
<dbReference type="GeneID" id="81355419"/>
<evidence type="ECO:0000259" key="1">
    <source>
        <dbReference type="PROSITE" id="PS50011"/>
    </source>
</evidence>
<comment type="caution">
    <text evidence="2">The sequence shown here is derived from an EMBL/GenBank/DDBJ whole genome shotgun (WGS) entry which is preliminary data.</text>
</comment>
<dbReference type="AlphaFoldDB" id="A0A9W9FNX7"/>
<dbReference type="Gene3D" id="1.10.510.10">
    <property type="entry name" value="Transferase(Phosphotransferase) domain 1"/>
    <property type="match status" value="1"/>
</dbReference>
<name>A0A9W9FNX7_9EURO</name>
<dbReference type="InterPro" id="IPR011009">
    <property type="entry name" value="Kinase-like_dom_sf"/>
</dbReference>
<dbReference type="RefSeq" id="XP_056476797.1">
    <property type="nucleotide sequence ID" value="XM_056616440.1"/>
</dbReference>
<dbReference type="GO" id="GO:0004672">
    <property type="term" value="F:protein kinase activity"/>
    <property type="evidence" value="ECO:0007669"/>
    <property type="project" value="InterPro"/>
</dbReference>
<dbReference type="InterPro" id="IPR002110">
    <property type="entry name" value="Ankyrin_rpt"/>
</dbReference>
<dbReference type="GO" id="GO:0005524">
    <property type="term" value="F:ATP binding"/>
    <property type="evidence" value="ECO:0007669"/>
    <property type="project" value="InterPro"/>
</dbReference>
<reference evidence="2" key="1">
    <citation type="submission" date="2022-11" db="EMBL/GenBank/DDBJ databases">
        <authorList>
            <person name="Petersen C."/>
        </authorList>
    </citation>
    <scope>NUCLEOTIDE SEQUENCE</scope>
    <source>
        <strain evidence="2">IBT 30761</strain>
    </source>
</reference>
<organism evidence="2 3">
    <name type="scientific">Penicillium argentinense</name>
    <dbReference type="NCBI Taxonomy" id="1131581"/>
    <lineage>
        <taxon>Eukaryota</taxon>
        <taxon>Fungi</taxon>
        <taxon>Dikarya</taxon>
        <taxon>Ascomycota</taxon>
        <taxon>Pezizomycotina</taxon>
        <taxon>Eurotiomycetes</taxon>
        <taxon>Eurotiomycetidae</taxon>
        <taxon>Eurotiales</taxon>
        <taxon>Aspergillaceae</taxon>
        <taxon>Penicillium</taxon>
    </lineage>
</organism>
<evidence type="ECO:0000313" key="3">
    <source>
        <dbReference type="Proteomes" id="UP001149074"/>
    </source>
</evidence>
<dbReference type="PROSITE" id="PS50011">
    <property type="entry name" value="PROTEIN_KINASE_DOM"/>
    <property type="match status" value="1"/>
</dbReference>